<name>A0A9P4HQU8_9PEZI</name>
<accession>A0A9P4HQU8</accession>
<dbReference type="SUPFAM" id="SSF51658">
    <property type="entry name" value="Xylose isomerase-like"/>
    <property type="match status" value="1"/>
</dbReference>
<feature type="domain" description="Xylose isomerase-like TIM barrel" evidence="1">
    <location>
        <begin position="25"/>
        <end position="324"/>
    </location>
</feature>
<dbReference type="PANTHER" id="PTHR12110:SF21">
    <property type="entry name" value="XYLOSE ISOMERASE-LIKE TIM BARREL DOMAIN-CONTAINING PROTEIN"/>
    <property type="match status" value="1"/>
</dbReference>
<evidence type="ECO:0000259" key="1">
    <source>
        <dbReference type="Pfam" id="PF01261"/>
    </source>
</evidence>
<proteinExistence type="predicted"/>
<dbReference type="InterPro" id="IPR036237">
    <property type="entry name" value="Xyl_isomerase-like_sf"/>
</dbReference>
<dbReference type="Gene3D" id="3.20.20.150">
    <property type="entry name" value="Divalent-metal-dependent TIM barrel enzymes"/>
    <property type="match status" value="1"/>
</dbReference>
<reference evidence="2" key="1">
    <citation type="journal article" date="2020" name="Stud. Mycol.">
        <title>101 Dothideomycetes genomes: a test case for predicting lifestyles and emergence of pathogens.</title>
        <authorList>
            <person name="Haridas S."/>
            <person name="Albert R."/>
            <person name="Binder M."/>
            <person name="Bloem J."/>
            <person name="Labutti K."/>
            <person name="Salamov A."/>
            <person name="Andreopoulos B."/>
            <person name="Baker S."/>
            <person name="Barry K."/>
            <person name="Bills G."/>
            <person name="Bluhm B."/>
            <person name="Cannon C."/>
            <person name="Castanera R."/>
            <person name="Culley D."/>
            <person name="Daum C."/>
            <person name="Ezra D."/>
            <person name="Gonzalez J."/>
            <person name="Henrissat B."/>
            <person name="Kuo A."/>
            <person name="Liang C."/>
            <person name="Lipzen A."/>
            <person name="Lutzoni F."/>
            <person name="Magnuson J."/>
            <person name="Mondo S."/>
            <person name="Nolan M."/>
            <person name="Ohm R."/>
            <person name="Pangilinan J."/>
            <person name="Park H.-J."/>
            <person name="Ramirez L."/>
            <person name="Alfaro M."/>
            <person name="Sun H."/>
            <person name="Tritt A."/>
            <person name="Yoshinaga Y."/>
            <person name="Zwiers L.-H."/>
            <person name="Turgeon B."/>
            <person name="Goodwin S."/>
            <person name="Spatafora J."/>
            <person name="Crous P."/>
            <person name="Grigoriev I."/>
        </authorList>
    </citation>
    <scope>NUCLEOTIDE SEQUENCE</scope>
    <source>
        <strain evidence="2">CBS 121410</strain>
    </source>
</reference>
<dbReference type="EMBL" id="ML978735">
    <property type="protein sequence ID" value="KAF2084972.1"/>
    <property type="molecule type" value="Genomic_DNA"/>
</dbReference>
<dbReference type="AlphaFoldDB" id="A0A9P4HQU8"/>
<dbReference type="InterPro" id="IPR013022">
    <property type="entry name" value="Xyl_isomerase-like_TIM-brl"/>
</dbReference>
<dbReference type="OrthoDB" id="5360893at2759"/>
<organism evidence="2 3">
    <name type="scientific">Saccharata proteae CBS 121410</name>
    <dbReference type="NCBI Taxonomy" id="1314787"/>
    <lineage>
        <taxon>Eukaryota</taxon>
        <taxon>Fungi</taxon>
        <taxon>Dikarya</taxon>
        <taxon>Ascomycota</taxon>
        <taxon>Pezizomycotina</taxon>
        <taxon>Dothideomycetes</taxon>
        <taxon>Dothideomycetes incertae sedis</taxon>
        <taxon>Botryosphaeriales</taxon>
        <taxon>Saccharataceae</taxon>
        <taxon>Saccharata</taxon>
    </lineage>
</organism>
<dbReference type="Pfam" id="PF01261">
    <property type="entry name" value="AP_endonuc_2"/>
    <property type="match status" value="1"/>
</dbReference>
<dbReference type="Proteomes" id="UP000799776">
    <property type="component" value="Unassembled WGS sequence"/>
</dbReference>
<dbReference type="InterPro" id="IPR050312">
    <property type="entry name" value="IolE/XylAMocC-like"/>
</dbReference>
<protein>
    <submittedName>
        <fullName evidence="2">3-dehydroshikimate dehydratase</fullName>
    </submittedName>
</protein>
<comment type="caution">
    <text evidence="2">The sequence shown here is derived from an EMBL/GenBank/DDBJ whole genome shotgun (WGS) entry which is preliminary data.</text>
</comment>
<dbReference type="PANTHER" id="PTHR12110">
    <property type="entry name" value="HYDROXYPYRUVATE ISOMERASE"/>
    <property type="match status" value="1"/>
</dbReference>
<evidence type="ECO:0000313" key="2">
    <source>
        <dbReference type="EMBL" id="KAF2084972.1"/>
    </source>
</evidence>
<keyword evidence="3" id="KW-1185">Reference proteome</keyword>
<evidence type="ECO:0000313" key="3">
    <source>
        <dbReference type="Proteomes" id="UP000799776"/>
    </source>
</evidence>
<sequence>MPCRPAISSMSLGRAWLHKLPHKLDMAQKYGLTGIELFHEDLEYVAEEMGSGGATAENQLKAAELIRQLCDERGLTIIALQPFMHYEGLEDRKEHAARIEKLKLWFRLAKILGTNTIQIPSNFLPASQITDDKATIVKDMIEVADLGAQEDPPFNFAYESLAWGTHIDTWEQSWEIVEKVNRPNFGACLDTYNIAGRVYADPTSPTGKTPNADADIRASIDRLVKTVDAKKVFYVQVVDGERLEKPLLEGHEFHVASQPARMNWSRNCRLFYGEQHLGGYLPVKEITRAFIEGIGFEGWVSMELFNRVMADPDPETPEKLARRAGEAWRKMVVDFKLEDDSGSCISIQSHVDPS</sequence>
<gene>
    <name evidence="2" type="ORF">K490DRAFT_75458</name>
</gene>